<dbReference type="InterPro" id="IPR006530">
    <property type="entry name" value="YD"/>
</dbReference>
<dbReference type="AlphaFoldDB" id="A0AB36THX0"/>
<dbReference type="EMBL" id="PDBW01000001">
    <property type="protein sequence ID" value="PFH03512.1"/>
    <property type="molecule type" value="Genomic_DNA"/>
</dbReference>
<evidence type="ECO:0000313" key="2">
    <source>
        <dbReference type="Proteomes" id="UP000223596"/>
    </source>
</evidence>
<gene>
    <name evidence="1" type="ORF">M972_112323</name>
</gene>
<dbReference type="Gene3D" id="2.180.10.10">
    <property type="entry name" value="RHS repeat-associated core"/>
    <property type="match status" value="1"/>
</dbReference>
<comment type="caution">
    <text evidence="1">The sequence shown here is derived from an EMBL/GenBank/DDBJ whole genome shotgun (WGS) entry which is preliminary data.</text>
</comment>
<dbReference type="Proteomes" id="UP000223596">
    <property type="component" value="Unassembled WGS sequence"/>
</dbReference>
<name>A0AB36THX0_ACETH</name>
<evidence type="ECO:0000313" key="1">
    <source>
        <dbReference type="EMBL" id="PFH03512.1"/>
    </source>
</evidence>
<organism evidence="1 2">
    <name type="scientific">Acetivibrio thermocellus AD2</name>
    <dbReference type="NCBI Taxonomy" id="1138384"/>
    <lineage>
        <taxon>Bacteria</taxon>
        <taxon>Bacillati</taxon>
        <taxon>Bacillota</taxon>
        <taxon>Clostridia</taxon>
        <taxon>Eubacteriales</taxon>
        <taxon>Oscillospiraceae</taxon>
        <taxon>Acetivibrio</taxon>
    </lineage>
</organism>
<protein>
    <submittedName>
        <fullName evidence="1">YD repeat-containing protein</fullName>
    </submittedName>
</protein>
<proteinExistence type="predicted"/>
<sequence>MLFKTKDGTYILKVKKGITYKYDQAGSLISISDPNNNEIQLKYNREGLLSTVMLTGGKLLMFS</sequence>
<reference evidence="1 2" key="1">
    <citation type="submission" date="2017-09" db="EMBL/GenBank/DDBJ databases">
        <title>Evaluation of Pacific Biosciences Sequencing Technology to Finishing C. thermocellum Genome Sequences.</title>
        <authorList>
            <person name="Brown S."/>
        </authorList>
    </citation>
    <scope>NUCLEOTIDE SEQUENCE [LARGE SCALE GENOMIC DNA]</scope>
    <source>
        <strain evidence="1 2">AD2</strain>
    </source>
</reference>
<dbReference type="NCBIfam" id="TIGR01643">
    <property type="entry name" value="YD_repeat_2x"/>
    <property type="match status" value="1"/>
</dbReference>
<accession>A0AB36THX0</accession>